<feature type="transmembrane region" description="Helical" evidence="1">
    <location>
        <begin position="375"/>
        <end position="392"/>
    </location>
</feature>
<feature type="transmembrane region" description="Helical" evidence="1">
    <location>
        <begin position="128"/>
        <end position="146"/>
    </location>
</feature>
<dbReference type="STRING" id="346185.AAY42_15035"/>
<evidence type="ECO:0000259" key="2">
    <source>
        <dbReference type="Pfam" id="PF09925"/>
    </source>
</evidence>
<feature type="transmembrane region" description="Helical" evidence="1">
    <location>
        <begin position="228"/>
        <end position="249"/>
    </location>
</feature>
<gene>
    <name evidence="3" type="ORF">AAY42_15035</name>
</gene>
<comment type="caution">
    <text evidence="3">The sequence shown here is derived from an EMBL/GenBank/DDBJ whole genome shotgun (WGS) entry which is preliminary data.</text>
</comment>
<sequence length="428" mass="48797">MSILKDLQDLIEADIITQETAEKIKNHYKDKGDSSINRLFVVFGILGAILVGLGIILIIAHNWDELSKTIKTIFAFLPLVIGQLLCGYALIKKNQSIAWKESTSTFLFFGVGASISLVSQVYNIPGDLSTFILTWMLICLPIVYVMNSSLTSLFFIVGITYYATETSYWSSPSKESYLYWPLLLSILPHYYQLFKKRPKSNFMVLHNWFVPLSVLIVLGTLADKEGELMMVAYFSLFGLFYLIGNLDFFTEQKARSNGYKLFGSLGMIILLLTLSFSEIWEDLRKHEYVFKELITTPEFIVSVILTALTSWMFYVYQKNKSIEDIKPLAPMFIVFAITFIIGHYFSFAVVLINLLVLAIGILTIRNGAEKNHLGILNYGLAIIAILITCRFFDTDLSFVVRGILFVLVGVGFFATNYWMLRKRKKNEH</sequence>
<feature type="transmembrane region" description="Helical" evidence="1">
    <location>
        <begin position="261"/>
        <end position="279"/>
    </location>
</feature>
<feature type="transmembrane region" description="Helical" evidence="1">
    <location>
        <begin position="398"/>
        <end position="420"/>
    </location>
</feature>
<organism evidence="3 4">
    <name type="scientific">Flagellimonas eckloniae</name>
    <dbReference type="NCBI Taxonomy" id="346185"/>
    <lineage>
        <taxon>Bacteria</taxon>
        <taxon>Pseudomonadati</taxon>
        <taxon>Bacteroidota</taxon>
        <taxon>Flavobacteriia</taxon>
        <taxon>Flavobacteriales</taxon>
        <taxon>Flavobacteriaceae</taxon>
        <taxon>Flagellimonas</taxon>
    </lineage>
</organism>
<evidence type="ECO:0000256" key="1">
    <source>
        <dbReference type="SAM" id="Phobius"/>
    </source>
</evidence>
<dbReference type="OrthoDB" id="642680at2"/>
<feature type="transmembrane region" description="Helical" evidence="1">
    <location>
        <begin position="72"/>
        <end position="91"/>
    </location>
</feature>
<reference evidence="3 4" key="1">
    <citation type="submission" date="2015-04" db="EMBL/GenBank/DDBJ databases">
        <title>Complete genome of flavobacterium.</title>
        <authorList>
            <person name="Kwon Y.M."/>
            <person name="Kim S.-J."/>
        </authorList>
    </citation>
    <scope>NUCLEOTIDE SEQUENCE [LARGE SCALE GENOMIC DNA]</scope>
    <source>
        <strain evidence="3 4">DK169</strain>
    </source>
</reference>
<evidence type="ECO:0000313" key="3">
    <source>
        <dbReference type="EMBL" id="KQC31063.1"/>
    </source>
</evidence>
<dbReference type="EMBL" id="LCTZ01000002">
    <property type="protein sequence ID" value="KQC31063.1"/>
    <property type="molecule type" value="Genomic_DNA"/>
</dbReference>
<accession>A0A0Q1C1H1</accession>
<protein>
    <recommendedName>
        <fullName evidence="2">DUF2157 domain-containing protein</fullName>
    </recommendedName>
</protein>
<dbReference type="Pfam" id="PF09925">
    <property type="entry name" value="DUF2157"/>
    <property type="match status" value="1"/>
</dbReference>
<evidence type="ECO:0000313" key="4">
    <source>
        <dbReference type="Proteomes" id="UP000050827"/>
    </source>
</evidence>
<dbReference type="PATRIC" id="fig|1547436.3.peg.3099"/>
<dbReference type="Proteomes" id="UP000050827">
    <property type="component" value="Unassembled WGS sequence"/>
</dbReference>
<feature type="transmembrane region" description="Helical" evidence="1">
    <location>
        <begin position="103"/>
        <end position="122"/>
    </location>
</feature>
<feature type="domain" description="DUF2157" evidence="2">
    <location>
        <begin position="9"/>
        <end position="150"/>
    </location>
</feature>
<feature type="transmembrane region" description="Helical" evidence="1">
    <location>
        <begin position="351"/>
        <end position="368"/>
    </location>
</feature>
<dbReference type="RefSeq" id="WP_055396682.1">
    <property type="nucleotide sequence ID" value="NZ_LCTZ01000002.1"/>
</dbReference>
<proteinExistence type="predicted"/>
<feature type="transmembrane region" description="Helical" evidence="1">
    <location>
        <begin position="328"/>
        <end position="345"/>
    </location>
</feature>
<keyword evidence="4" id="KW-1185">Reference proteome</keyword>
<keyword evidence="1" id="KW-1133">Transmembrane helix</keyword>
<name>A0A0Q1C1H1_9FLAO</name>
<feature type="transmembrane region" description="Helical" evidence="1">
    <location>
        <begin position="205"/>
        <end position="222"/>
    </location>
</feature>
<keyword evidence="1" id="KW-0812">Transmembrane</keyword>
<dbReference type="AlphaFoldDB" id="A0A0Q1C1H1"/>
<dbReference type="InterPro" id="IPR018677">
    <property type="entry name" value="DUF2157"/>
</dbReference>
<feature type="transmembrane region" description="Helical" evidence="1">
    <location>
        <begin position="299"/>
        <end position="316"/>
    </location>
</feature>
<keyword evidence="1" id="KW-0472">Membrane</keyword>
<feature type="transmembrane region" description="Helical" evidence="1">
    <location>
        <begin position="39"/>
        <end position="60"/>
    </location>
</feature>